<proteinExistence type="predicted"/>
<evidence type="ECO:0008006" key="3">
    <source>
        <dbReference type="Google" id="ProtNLM"/>
    </source>
</evidence>
<protein>
    <recommendedName>
        <fullName evidence="3">Uroporphyrinogen decarboxylase (URO-D) domain-containing protein</fullName>
    </recommendedName>
</protein>
<comment type="caution">
    <text evidence="1">The sequence shown here is derived from an EMBL/GenBank/DDBJ whole genome shotgun (WGS) entry which is preliminary data.</text>
</comment>
<dbReference type="Gene3D" id="3.20.20.210">
    <property type="match status" value="1"/>
</dbReference>
<reference evidence="1" key="2">
    <citation type="journal article" date="2021" name="PeerJ">
        <title>Extensive microbial diversity within the chicken gut microbiome revealed by metagenomics and culture.</title>
        <authorList>
            <person name="Gilroy R."/>
            <person name="Ravi A."/>
            <person name="Getino M."/>
            <person name="Pursley I."/>
            <person name="Horton D.L."/>
            <person name="Alikhan N.F."/>
            <person name="Baker D."/>
            <person name="Gharbi K."/>
            <person name="Hall N."/>
            <person name="Watson M."/>
            <person name="Adriaenssens E.M."/>
            <person name="Foster-Nyarko E."/>
            <person name="Jarju S."/>
            <person name="Secka A."/>
            <person name="Antonio M."/>
            <person name="Oren A."/>
            <person name="Chaudhuri R.R."/>
            <person name="La Ragione R."/>
            <person name="Hildebrand F."/>
            <person name="Pallen M.J."/>
        </authorList>
    </citation>
    <scope>NUCLEOTIDE SEQUENCE</scope>
    <source>
        <strain evidence="1">4920</strain>
    </source>
</reference>
<dbReference type="Proteomes" id="UP000886743">
    <property type="component" value="Unassembled WGS sequence"/>
</dbReference>
<reference evidence="1" key="1">
    <citation type="submission" date="2020-10" db="EMBL/GenBank/DDBJ databases">
        <authorList>
            <person name="Gilroy R."/>
        </authorList>
    </citation>
    <scope>NUCLEOTIDE SEQUENCE</scope>
    <source>
        <strain evidence="1">4920</strain>
    </source>
</reference>
<sequence>MTNRQRALAVLNYEPYDALPVVHFGFWDETVEKWEAEGHIDHQTAQDVYDGSENQTKIASMLGFDFGWGNCFCPDMDIMPRFPREVVEQRPDGTRVVRNGYGVLELEKPGVVSIPAEVGHTLTDRASWEKEFLPRLQYSEARIDRDALAAVPPPEERDVPIGLGGMTLFGRIRDWMGVEGISYLYADDEELYKEIIDTFAGLQYRCLETVLASGTVFDYAHFWEDICFKNGPLVVPSVFDELVGPHYKRITSLCRAHGITLVSLDCDGWIDALIPTWIHNGVNTMFPIEVGTWNASIAPWREQYGREIRGVGGMNKTVFTRDYAAIDAEIERLRPLVELGGYLPCPDHRIAPDAKWENVQYYCEKMHKVFG</sequence>
<dbReference type="EMBL" id="DVOF01000220">
    <property type="protein sequence ID" value="HIV03385.1"/>
    <property type="molecule type" value="Genomic_DNA"/>
</dbReference>
<name>A0A9D1T0C0_9FIRM</name>
<accession>A0A9D1T0C0</accession>
<gene>
    <name evidence="1" type="ORF">IAC74_07400</name>
</gene>
<dbReference type="SUPFAM" id="SSF51726">
    <property type="entry name" value="UROD/MetE-like"/>
    <property type="match status" value="1"/>
</dbReference>
<dbReference type="InterPro" id="IPR038071">
    <property type="entry name" value="UROD/MetE-like_sf"/>
</dbReference>
<dbReference type="AlphaFoldDB" id="A0A9D1T0C0"/>
<organism evidence="1 2">
    <name type="scientific">Candidatus Aphodoplasma excrementigallinarum</name>
    <dbReference type="NCBI Taxonomy" id="2840673"/>
    <lineage>
        <taxon>Bacteria</taxon>
        <taxon>Bacillati</taxon>
        <taxon>Bacillota</taxon>
        <taxon>Clostridia</taxon>
        <taxon>Eubacteriales</taxon>
        <taxon>Candidatus Aphodoplasma</taxon>
    </lineage>
</organism>
<evidence type="ECO:0000313" key="1">
    <source>
        <dbReference type="EMBL" id="HIV03385.1"/>
    </source>
</evidence>
<evidence type="ECO:0000313" key="2">
    <source>
        <dbReference type="Proteomes" id="UP000886743"/>
    </source>
</evidence>